<name>A0A060ZFC2_ONCMY</name>
<evidence type="ECO:0000256" key="2">
    <source>
        <dbReference type="SAM" id="SignalP"/>
    </source>
</evidence>
<dbReference type="EMBL" id="FR955832">
    <property type="protein sequence ID" value="CDR00314.1"/>
    <property type="molecule type" value="Genomic_DNA"/>
</dbReference>
<reference evidence="3" key="1">
    <citation type="journal article" date="2014" name="Nat. Commun.">
        <title>The rainbow trout genome provides novel insights into evolution after whole-genome duplication in vertebrates.</title>
        <authorList>
            <person name="Berthelot C."/>
            <person name="Brunet F."/>
            <person name="Chalopin D."/>
            <person name="Juanchich A."/>
            <person name="Bernard M."/>
            <person name="Noel B."/>
            <person name="Bento P."/>
            <person name="Da Silva C."/>
            <person name="Labadie K."/>
            <person name="Alberti A."/>
            <person name="Aury J.M."/>
            <person name="Louis A."/>
            <person name="Dehais P."/>
            <person name="Bardou P."/>
            <person name="Montfort J."/>
            <person name="Klopp C."/>
            <person name="Cabau C."/>
            <person name="Gaspin C."/>
            <person name="Thorgaard G.H."/>
            <person name="Boussaha M."/>
            <person name="Quillet E."/>
            <person name="Guyomard R."/>
            <person name="Galiana D."/>
            <person name="Bobe J."/>
            <person name="Volff J.N."/>
            <person name="Genet C."/>
            <person name="Wincker P."/>
            <person name="Jaillon O."/>
            <person name="Roest Crollius H."/>
            <person name="Guiguen Y."/>
        </authorList>
    </citation>
    <scope>NUCLEOTIDE SEQUENCE [LARGE SCALE GENOMIC DNA]</scope>
</reference>
<accession>A0A060ZFC2</accession>
<keyword evidence="2" id="KW-0732">Signal</keyword>
<organism evidence="3 4">
    <name type="scientific">Oncorhynchus mykiss</name>
    <name type="common">Rainbow trout</name>
    <name type="synonym">Salmo gairdneri</name>
    <dbReference type="NCBI Taxonomy" id="8022"/>
    <lineage>
        <taxon>Eukaryota</taxon>
        <taxon>Metazoa</taxon>
        <taxon>Chordata</taxon>
        <taxon>Craniata</taxon>
        <taxon>Vertebrata</taxon>
        <taxon>Euteleostomi</taxon>
        <taxon>Actinopterygii</taxon>
        <taxon>Neopterygii</taxon>
        <taxon>Teleostei</taxon>
        <taxon>Protacanthopterygii</taxon>
        <taxon>Salmoniformes</taxon>
        <taxon>Salmonidae</taxon>
        <taxon>Salmoninae</taxon>
        <taxon>Oncorhynchus</taxon>
    </lineage>
</organism>
<dbReference type="PaxDb" id="8022-A0A060ZFC2"/>
<sequence length="122" mass="13696">MCYCVVLFLIDVLTVSHLHLPAHRRPFRGCCLWPTCPPGLPQRLQPSPLTPLEEEVVPGAGTMPPTPRLDGKEEHEEEKEEMGTVSGQPNPRNKKNSSIDSIEFDDDHDHMDACFKDSDYGN</sequence>
<evidence type="ECO:0000256" key="1">
    <source>
        <dbReference type="SAM" id="MobiDB-lite"/>
    </source>
</evidence>
<proteinExistence type="predicted"/>
<dbReference type="Proteomes" id="UP000193380">
    <property type="component" value="Unassembled WGS sequence"/>
</dbReference>
<protein>
    <submittedName>
        <fullName evidence="3">Uncharacterized protein</fullName>
    </submittedName>
</protein>
<evidence type="ECO:0000313" key="4">
    <source>
        <dbReference type="Proteomes" id="UP000193380"/>
    </source>
</evidence>
<evidence type="ECO:0000313" key="3">
    <source>
        <dbReference type="EMBL" id="CDR00314.1"/>
    </source>
</evidence>
<dbReference type="AlphaFoldDB" id="A0A060ZFC2"/>
<gene>
    <name evidence="3" type="ORF">GSONMT00040314001</name>
</gene>
<feature type="region of interest" description="Disordered" evidence="1">
    <location>
        <begin position="42"/>
        <end position="122"/>
    </location>
</feature>
<feature type="compositionally biased region" description="Polar residues" evidence="1">
    <location>
        <begin position="85"/>
        <end position="100"/>
    </location>
</feature>
<feature type="chain" id="PRO_5001592496" evidence="2">
    <location>
        <begin position="18"/>
        <end position="122"/>
    </location>
</feature>
<feature type="signal peptide" evidence="2">
    <location>
        <begin position="1"/>
        <end position="17"/>
    </location>
</feature>
<reference evidence="3" key="2">
    <citation type="submission" date="2014-03" db="EMBL/GenBank/DDBJ databases">
        <authorList>
            <person name="Genoscope - CEA"/>
        </authorList>
    </citation>
    <scope>NUCLEOTIDE SEQUENCE</scope>
</reference>
<feature type="compositionally biased region" description="Basic and acidic residues" evidence="1">
    <location>
        <begin position="107"/>
        <end position="122"/>
    </location>
</feature>